<sequence length="56" mass="5984">MSSSKGVIASKRITIHYAHKVSSIVYLLAIAGALRIVIGIALTNGIRHYHLVILGS</sequence>
<keyword evidence="3" id="KW-1185">Reference proteome</keyword>
<organism evidence="2 3">
    <name type="scientific">Vibrio inusitatus NBRC 102082</name>
    <dbReference type="NCBI Taxonomy" id="1219070"/>
    <lineage>
        <taxon>Bacteria</taxon>
        <taxon>Pseudomonadati</taxon>
        <taxon>Pseudomonadota</taxon>
        <taxon>Gammaproteobacteria</taxon>
        <taxon>Vibrionales</taxon>
        <taxon>Vibrionaceae</taxon>
        <taxon>Vibrio</taxon>
    </lineage>
</organism>
<keyword evidence="1" id="KW-1133">Transmembrane helix</keyword>
<evidence type="ECO:0000313" key="3">
    <source>
        <dbReference type="Proteomes" id="UP000318717"/>
    </source>
</evidence>
<accession>A0A4Y3HU60</accession>
<dbReference type="EMBL" id="BJLF01000004">
    <property type="protein sequence ID" value="GEA50292.1"/>
    <property type="molecule type" value="Genomic_DNA"/>
</dbReference>
<proteinExistence type="predicted"/>
<dbReference type="Proteomes" id="UP000318717">
    <property type="component" value="Unassembled WGS sequence"/>
</dbReference>
<keyword evidence="1" id="KW-0472">Membrane</keyword>
<feature type="transmembrane region" description="Helical" evidence="1">
    <location>
        <begin position="21"/>
        <end position="42"/>
    </location>
</feature>
<evidence type="ECO:0000313" key="2">
    <source>
        <dbReference type="EMBL" id="GEA50292.1"/>
    </source>
</evidence>
<dbReference type="RefSeq" id="WP_167496164.1">
    <property type="nucleotide sequence ID" value="NZ_BJLF01000004.1"/>
</dbReference>
<dbReference type="AlphaFoldDB" id="A0A4Y3HU60"/>
<reference evidence="2 3" key="1">
    <citation type="submission" date="2019-06" db="EMBL/GenBank/DDBJ databases">
        <title>Whole genome shotgun sequence of Vibrio inusitatus NBRC 102082.</title>
        <authorList>
            <person name="Hosoyama A."/>
            <person name="Uohara A."/>
            <person name="Ohji S."/>
            <person name="Ichikawa N."/>
        </authorList>
    </citation>
    <scope>NUCLEOTIDE SEQUENCE [LARGE SCALE GENOMIC DNA]</scope>
    <source>
        <strain evidence="2 3">NBRC 102082</strain>
    </source>
</reference>
<evidence type="ECO:0000256" key="1">
    <source>
        <dbReference type="SAM" id="Phobius"/>
    </source>
</evidence>
<keyword evidence="1" id="KW-0812">Transmembrane</keyword>
<name>A0A4Y3HU60_9VIBR</name>
<gene>
    <name evidence="2" type="ORF">VIN01S_10960</name>
</gene>
<comment type="caution">
    <text evidence="2">The sequence shown here is derived from an EMBL/GenBank/DDBJ whole genome shotgun (WGS) entry which is preliminary data.</text>
</comment>
<protein>
    <submittedName>
        <fullName evidence="2">Uncharacterized protein</fullName>
    </submittedName>
</protein>